<proteinExistence type="predicted"/>
<gene>
    <name evidence="1" type="ORF">CPH92_13745</name>
</gene>
<protein>
    <submittedName>
        <fullName evidence="1">Uncharacterized protein</fullName>
    </submittedName>
</protein>
<name>A0ABX4LTY3_9BACT</name>
<keyword evidence="2" id="KW-1185">Reference proteome</keyword>
<organism evidence="1 2">
    <name type="scientific">Malaciobacter marinus</name>
    <dbReference type="NCBI Taxonomy" id="505249"/>
    <lineage>
        <taxon>Bacteria</taxon>
        <taxon>Pseudomonadati</taxon>
        <taxon>Campylobacterota</taxon>
        <taxon>Epsilonproteobacteria</taxon>
        <taxon>Campylobacterales</taxon>
        <taxon>Arcobacteraceae</taxon>
        <taxon>Malaciobacter</taxon>
    </lineage>
</organism>
<comment type="caution">
    <text evidence="1">The sequence shown here is derived from an EMBL/GenBank/DDBJ whole genome shotgun (WGS) entry which is preliminary data.</text>
</comment>
<accession>A0ABX4LTY3</accession>
<evidence type="ECO:0000313" key="2">
    <source>
        <dbReference type="Proteomes" id="UP000224740"/>
    </source>
</evidence>
<feature type="non-terminal residue" evidence="1">
    <location>
        <position position="111"/>
    </location>
</feature>
<dbReference type="EMBL" id="NXAO01000087">
    <property type="protein sequence ID" value="PHO14095.1"/>
    <property type="molecule type" value="Genomic_DNA"/>
</dbReference>
<reference evidence="2" key="1">
    <citation type="submission" date="2017-09" db="EMBL/GenBank/DDBJ databases">
        <title>Arcobacter canalis sp. nov., a new species isolated from a water canal contaminated with urban sewage.</title>
        <authorList>
            <person name="Perez-Cataluna A."/>
            <person name="Salas-Masso N."/>
            <person name="Figueras M.J."/>
        </authorList>
    </citation>
    <scope>NUCLEOTIDE SEQUENCE [LARGE SCALE GENOMIC DNA]</scope>
    <source>
        <strain evidence="2">CECT 7727</strain>
    </source>
</reference>
<evidence type="ECO:0000313" key="1">
    <source>
        <dbReference type="EMBL" id="PHO14095.1"/>
    </source>
</evidence>
<sequence>MIISHASENKLYLVFQNFEDKIEHIYDELEKFPQNAASSIRKILDNNLFSRNILERQTNYIDSISTYIDDINYKDEVYYFYLFIIPKDIDIDFNGITDKEERIKKIEELLI</sequence>
<dbReference type="Proteomes" id="UP000224740">
    <property type="component" value="Unassembled WGS sequence"/>
</dbReference>
<dbReference type="RefSeq" id="WP_133116788.1">
    <property type="nucleotide sequence ID" value="NZ_NXAO01000087.1"/>
</dbReference>